<dbReference type="EMBL" id="GGEC01012143">
    <property type="protein sequence ID" value="MBW92626.1"/>
    <property type="molecule type" value="Transcribed_RNA"/>
</dbReference>
<dbReference type="AlphaFoldDB" id="A0A2P2JGM1"/>
<accession>A0A2P2JGM1</accession>
<reference evidence="1" key="1">
    <citation type="submission" date="2018-02" db="EMBL/GenBank/DDBJ databases">
        <title>Rhizophora mucronata_Transcriptome.</title>
        <authorList>
            <person name="Meera S.P."/>
            <person name="Sreeshan A."/>
            <person name="Augustine A."/>
        </authorList>
    </citation>
    <scope>NUCLEOTIDE SEQUENCE</scope>
    <source>
        <tissue evidence="1">Leaf</tissue>
    </source>
</reference>
<protein>
    <submittedName>
        <fullName evidence="1">Uncharacterized protein MANES_18G141500</fullName>
    </submittedName>
</protein>
<organism evidence="1">
    <name type="scientific">Rhizophora mucronata</name>
    <name type="common">Asiatic mangrove</name>
    <dbReference type="NCBI Taxonomy" id="61149"/>
    <lineage>
        <taxon>Eukaryota</taxon>
        <taxon>Viridiplantae</taxon>
        <taxon>Streptophyta</taxon>
        <taxon>Embryophyta</taxon>
        <taxon>Tracheophyta</taxon>
        <taxon>Spermatophyta</taxon>
        <taxon>Magnoliopsida</taxon>
        <taxon>eudicotyledons</taxon>
        <taxon>Gunneridae</taxon>
        <taxon>Pentapetalae</taxon>
        <taxon>rosids</taxon>
        <taxon>fabids</taxon>
        <taxon>Malpighiales</taxon>
        <taxon>Rhizophoraceae</taxon>
        <taxon>Rhizophora</taxon>
    </lineage>
</organism>
<sequence length="17" mass="2152">MVHWFWDMPMVTPIMTE</sequence>
<evidence type="ECO:0000313" key="1">
    <source>
        <dbReference type="EMBL" id="MBW92626.1"/>
    </source>
</evidence>
<proteinExistence type="predicted"/>
<name>A0A2P2JGM1_RHIMU</name>